<dbReference type="Proteomes" id="UP000023464">
    <property type="component" value="Unassembled WGS sequence"/>
</dbReference>
<evidence type="ECO:0000256" key="6">
    <source>
        <dbReference type="ARBA" id="ARBA00023136"/>
    </source>
</evidence>
<dbReference type="PANTHER" id="PTHR30086">
    <property type="entry name" value="ARGININE EXPORTER PROTEIN ARGO"/>
    <property type="match status" value="1"/>
</dbReference>
<dbReference type="InterPro" id="IPR001123">
    <property type="entry name" value="LeuE-type"/>
</dbReference>
<feature type="transmembrane region" description="Helical" evidence="7">
    <location>
        <begin position="41"/>
        <end position="66"/>
    </location>
</feature>
<evidence type="ECO:0000256" key="3">
    <source>
        <dbReference type="ARBA" id="ARBA00022692"/>
    </source>
</evidence>
<organism evidence="8 9">
    <name type="scientific">Photorhabdus aegyptia</name>
    <dbReference type="NCBI Taxonomy" id="2805098"/>
    <lineage>
        <taxon>Bacteria</taxon>
        <taxon>Pseudomonadati</taxon>
        <taxon>Pseudomonadota</taxon>
        <taxon>Gammaproteobacteria</taxon>
        <taxon>Enterobacterales</taxon>
        <taxon>Morganellaceae</taxon>
        <taxon>Photorhabdus</taxon>
    </lineage>
</organism>
<feature type="transmembrane region" description="Helical" evidence="7">
    <location>
        <begin position="72"/>
        <end position="92"/>
    </location>
</feature>
<evidence type="ECO:0000313" key="8">
    <source>
        <dbReference type="EMBL" id="EYU14215.1"/>
    </source>
</evidence>
<feature type="transmembrane region" description="Helical" evidence="7">
    <location>
        <begin position="151"/>
        <end position="175"/>
    </location>
</feature>
<dbReference type="PATRIC" id="fig|1393736.3.peg.3348"/>
<dbReference type="Pfam" id="PF01810">
    <property type="entry name" value="LysE"/>
    <property type="match status" value="1"/>
</dbReference>
<dbReference type="RefSeq" id="WP_036781030.1">
    <property type="nucleotide sequence ID" value="NZ_CAWLTM010000061.1"/>
</dbReference>
<keyword evidence="6 7" id="KW-0472">Membrane</keyword>
<evidence type="ECO:0000256" key="4">
    <source>
        <dbReference type="ARBA" id="ARBA00022970"/>
    </source>
</evidence>
<proteinExistence type="predicted"/>
<comment type="caution">
    <text evidence="8">The sequence shown here is derived from an EMBL/GenBank/DDBJ whole genome shotgun (WGS) entry which is preliminary data.</text>
</comment>
<dbReference type="PANTHER" id="PTHR30086:SF20">
    <property type="entry name" value="ARGININE EXPORTER PROTEIN ARGO-RELATED"/>
    <property type="match status" value="1"/>
</dbReference>
<evidence type="ECO:0000256" key="1">
    <source>
        <dbReference type="ARBA" id="ARBA00004651"/>
    </source>
</evidence>
<accession>A0A022PI76</accession>
<comment type="subcellular location">
    <subcellularLocation>
        <location evidence="1">Cell membrane</location>
        <topology evidence="1">Multi-pass membrane protein</topology>
    </subcellularLocation>
</comment>
<protein>
    <submittedName>
        <fullName evidence="8">Putative threonine efflux protein</fullName>
    </submittedName>
</protein>
<keyword evidence="4" id="KW-0813">Transport</keyword>
<keyword evidence="4" id="KW-0029">Amino-acid transport</keyword>
<reference evidence="8 9" key="1">
    <citation type="submission" date="2014-03" db="EMBL/GenBank/DDBJ databases">
        <title>Draft Genome of Photorhabdus luminescens BA1, an Egyptian Isolate.</title>
        <authorList>
            <person name="Ghazal S."/>
            <person name="Hurst S.G.IV."/>
            <person name="Morris K."/>
            <person name="Thomas K."/>
            <person name="Tisa L.S."/>
        </authorList>
    </citation>
    <scope>NUCLEOTIDE SEQUENCE [LARGE SCALE GENOMIC DNA]</scope>
    <source>
        <strain evidence="8 9">BA1</strain>
    </source>
</reference>
<feature type="transmembrane region" description="Helical" evidence="7">
    <location>
        <begin position="187"/>
        <end position="205"/>
    </location>
</feature>
<keyword evidence="5 7" id="KW-1133">Transmembrane helix</keyword>
<dbReference type="EMBL" id="JFGV01000054">
    <property type="protein sequence ID" value="EYU14215.1"/>
    <property type="molecule type" value="Genomic_DNA"/>
</dbReference>
<dbReference type="AlphaFoldDB" id="A0A022PI76"/>
<evidence type="ECO:0000256" key="2">
    <source>
        <dbReference type="ARBA" id="ARBA00022475"/>
    </source>
</evidence>
<evidence type="ECO:0000256" key="5">
    <source>
        <dbReference type="ARBA" id="ARBA00022989"/>
    </source>
</evidence>
<keyword evidence="3 7" id="KW-0812">Transmembrane</keyword>
<keyword evidence="9" id="KW-1185">Reference proteome</keyword>
<sequence length="208" mass="22361">MLEVSQIVTYTAALTVAAAIPGPGMAALVARSVSSGALAGFSVLFGLIIGDLTYLSFAVFGLSIIAHSFDTLFAVVRWGAALYLGYLAWQFWFADHQSIGEDQPIKKKELAAAWLSGLTLTLSNPKTIAFYLALLPLVINMESISLQNWGLMLVPLTVFVLFSVGAVFILGALSIRHLLSSQRAQRILFKGAAVIMFVTAVTMLFKAD</sequence>
<keyword evidence="2" id="KW-1003">Cell membrane</keyword>
<evidence type="ECO:0000256" key="7">
    <source>
        <dbReference type="SAM" id="Phobius"/>
    </source>
</evidence>
<gene>
    <name evidence="8" type="ORF">BA1DRAFT_03280</name>
</gene>
<dbReference type="GO" id="GO:0005886">
    <property type="term" value="C:plasma membrane"/>
    <property type="evidence" value="ECO:0007669"/>
    <property type="project" value="UniProtKB-SubCell"/>
</dbReference>
<feature type="transmembrane region" description="Helical" evidence="7">
    <location>
        <begin position="6"/>
        <end position="29"/>
    </location>
</feature>
<dbReference type="GO" id="GO:0015171">
    <property type="term" value="F:amino acid transmembrane transporter activity"/>
    <property type="evidence" value="ECO:0007669"/>
    <property type="project" value="TreeGrafter"/>
</dbReference>
<evidence type="ECO:0000313" key="9">
    <source>
        <dbReference type="Proteomes" id="UP000023464"/>
    </source>
</evidence>
<name>A0A022PI76_9GAMM</name>